<evidence type="ECO:0000256" key="2">
    <source>
        <dbReference type="ARBA" id="ARBA00001947"/>
    </source>
</evidence>
<evidence type="ECO:0000256" key="3">
    <source>
        <dbReference type="ARBA" id="ARBA00010136"/>
    </source>
</evidence>
<gene>
    <name evidence="15" type="ORF">FEF09_28815</name>
</gene>
<dbReference type="GO" id="GO:0005615">
    <property type="term" value="C:extracellular space"/>
    <property type="evidence" value="ECO:0007669"/>
    <property type="project" value="TreeGrafter"/>
</dbReference>
<evidence type="ECO:0000256" key="12">
    <source>
        <dbReference type="SAM" id="SignalP"/>
    </source>
</evidence>
<dbReference type="InterPro" id="IPR050344">
    <property type="entry name" value="Peptidase_M1_aminopeptidases"/>
</dbReference>
<dbReference type="CDD" id="cd09603">
    <property type="entry name" value="M1_APN_like"/>
    <property type="match status" value="1"/>
</dbReference>
<comment type="caution">
    <text evidence="15">The sequence shown here is derived from an EMBL/GenBank/DDBJ whole genome shotgun (WGS) entry which is preliminary data.</text>
</comment>
<dbReference type="GO" id="GO:0016020">
    <property type="term" value="C:membrane"/>
    <property type="evidence" value="ECO:0007669"/>
    <property type="project" value="TreeGrafter"/>
</dbReference>
<dbReference type="GO" id="GO:0070006">
    <property type="term" value="F:metalloaminopeptidase activity"/>
    <property type="evidence" value="ECO:0007669"/>
    <property type="project" value="TreeGrafter"/>
</dbReference>
<keyword evidence="10" id="KW-0862">Zinc</keyword>
<dbReference type="GO" id="GO:0005737">
    <property type="term" value="C:cytoplasm"/>
    <property type="evidence" value="ECO:0007669"/>
    <property type="project" value="TreeGrafter"/>
</dbReference>
<evidence type="ECO:0000256" key="1">
    <source>
        <dbReference type="ARBA" id="ARBA00000098"/>
    </source>
</evidence>
<dbReference type="GO" id="GO:0043171">
    <property type="term" value="P:peptide catabolic process"/>
    <property type="evidence" value="ECO:0007669"/>
    <property type="project" value="TreeGrafter"/>
</dbReference>
<evidence type="ECO:0000259" key="14">
    <source>
        <dbReference type="Pfam" id="PF17900"/>
    </source>
</evidence>
<comment type="similarity">
    <text evidence="3">Belongs to the peptidase M1 family.</text>
</comment>
<dbReference type="SUPFAM" id="SSF55486">
    <property type="entry name" value="Metalloproteases ('zincins'), catalytic domain"/>
    <property type="match status" value="1"/>
</dbReference>
<evidence type="ECO:0000256" key="4">
    <source>
        <dbReference type="ARBA" id="ARBA00012564"/>
    </source>
</evidence>
<dbReference type="SUPFAM" id="SSF48371">
    <property type="entry name" value="ARM repeat"/>
    <property type="match status" value="1"/>
</dbReference>
<keyword evidence="16" id="KW-1185">Reference proteome</keyword>
<reference evidence="15 16" key="1">
    <citation type="submission" date="2019-08" db="EMBL/GenBank/DDBJ databases">
        <title>Whole genome sequencing of chitin degrading bacteria Chitinophaga pinensis YS16.</title>
        <authorList>
            <person name="Singh R.P."/>
            <person name="Manchanda G."/>
            <person name="Maurya I.K."/>
            <person name="Joshi N.K."/>
            <person name="Srivastava A.K."/>
        </authorList>
    </citation>
    <scope>NUCLEOTIDE SEQUENCE [LARGE SCALE GENOMIC DNA]</scope>
    <source>
        <strain evidence="15 16">YS-16</strain>
    </source>
</reference>
<dbReference type="Gene3D" id="2.60.40.1730">
    <property type="entry name" value="tricorn interacting facor f3 domain"/>
    <property type="match status" value="1"/>
</dbReference>
<dbReference type="PRINTS" id="PR00756">
    <property type="entry name" value="ALADIPTASE"/>
</dbReference>
<protein>
    <recommendedName>
        <fullName evidence="5">Aminopeptidase N</fullName>
        <ecNumber evidence="4">3.4.11.2</ecNumber>
    </recommendedName>
</protein>
<comment type="catalytic activity">
    <reaction evidence="1">
        <text>Release of an N-terminal amino acid, Xaa-|-Yaa- from a peptide, amide or arylamide. Xaa is preferably Ala, but may be most amino acids including Pro (slow action). When a terminal hydrophobic residue is followed by a prolyl residue, the two may be released as an intact Xaa-Pro dipeptide.</text>
        <dbReference type="EC" id="3.4.11.2"/>
    </reaction>
</comment>
<dbReference type="Proteomes" id="UP000318815">
    <property type="component" value="Unassembled WGS sequence"/>
</dbReference>
<dbReference type="InterPro" id="IPR001930">
    <property type="entry name" value="Peptidase_M1"/>
</dbReference>
<dbReference type="InterPro" id="IPR016024">
    <property type="entry name" value="ARM-type_fold"/>
</dbReference>
<proteinExistence type="inferred from homology"/>
<evidence type="ECO:0000256" key="9">
    <source>
        <dbReference type="ARBA" id="ARBA00022801"/>
    </source>
</evidence>
<evidence type="ECO:0000256" key="6">
    <source>
        <dbReference type="ARBA" id="ARBA00022438"/>
    </source>
</evidence>
<dbReference type="GO" id="GO:0016285">
    <property type="term" value="F:alanyl aminopeptidase activity"/>
    <property type="evidence" value="ECO:0007669"/>
    <property type="project" value="UniProtKB-EC"/>
</dbReference>
<dbReference type="Gene3D" id="1.25.10.10">
    <property type="entry name" value="Leucine-rich Repeat Variant"/>
    <property type="match status" value="1"/>
</dbReference>
<keyword evidence="6" id="KW-0031">Aminopeptidase</keyword>
<dbReference type="Pfam" id="PF13646">
    <property type="entry name" value="HEAT_2"/>
    <property type="match status" value="1"/>
</dbReference>
<dbReference type="SUPFAM" id="SSF63737">
    <property type="entry name" value="Leukotriene A4 hydrolase N-terminal domain"/>
    <property type="match status" value="1"/>
</dbReference>
<dbReference type="RefSeq" id="WP_146308285.1">
    <property type="nucleotide sequence ID" value="NZ_VOHS01000074.1"/>
</dbReference>
<dbReference type="InterPro" id="IPR011989">
    <property type="entry name" value="ARM-like"/>
</dbReference>
<dbReference type="GO" id="GO:0006508">
    <property type="term" value="P:proteolysis"/>
    <property type="evidence" value="ECO:0007669"/>
    <property type="project" value="UniProtKB-KW"/>
</dbReference>
<dbReference type="EMBL" id="VOHS01000074">
    <property type="protein sequence ID" value="TWV91490.1"/>
    <property type="molecule type" value="Genomic_DNA"/>
</dbReference>
<evidence type="ECO:0000256" key="8">
    <source>
        <dbReference type="ARBA" id="ARBA00022723"/>
    </source>
</evidence>
<dbReference type="OrthoDB" id="100605at2"/>
<evidence type="ECO:0000259" key="13">
    <source>
        <dbReference type="Pfam" id="PF01433"/>
    </source>
</evidence>
<keyword evidence="8" id="KW-0479">Metal-binding</keyword>
<dbReference type="EC" id="3.4.11.2" evidence="4"/>
<dbReference type="PANTHER" id="PTHR11533">
    <property type="entry name" value="PROTEASE M1 ZINC METALLOPROTEASE"/>
    <property type="match status" value="1"/>
</dbReference>
<dbReference type="InterPro" id="IPR042097">
    <property type="entry name" value="Aminopeptidase_N-like_N_sf"/>
</dbReference>
<feature type="domain" description="Aminopeptidase N-like N-terminal" evidence="14">
    <location>
        <begin position="40"/>
        <end position="229"/>
    </location>
</feature>
<evidence type="ECO:0000313" key="16">
    <source>
        <dbReference type="Proteomes" id="UP000318815"/>
    </source>
</evidence>
<keyword evidence="11" id="KW-0482">Metalloprotease</keyword>
<keyword evidence="9" id="KW-0378">Hydrolase</keyword>
<comment type="cofactor">
    <cofactor evidence="2">
        <name>Zn(2+)</name>
        <dbReference type="ChEBI" id="CHEBI:29105"/>
    </cofactor>
</comment>
<evidence type="ECO:0000313" key="15">
    <source>
        <dbReference type="EMBL" id="TWV91490.1"/>
    </source>
</evidence>
<dbReference type="GO" id="GO:0042277">
    <property type="term" value="F:peptide binding"/>
    <property type="evidence" value="ECO:0007669"/>
    <property type="project" value="TreeGrafter"/>
</dbReference>
<organism evidence="15 16">
    <name type="scientific">Chitinophaga pinensis</name>
    <dbReference type="NCBI Taxonomy" id="79329"/>
    <lineage>
        <taxon>Bacteria</taxon>
        <taxon>Pseudomonadati</taxon>
        <taxon>Bacteroidota</taxon>
        <taxon>Chitinophagia</taxon>
        <taxon>Chitinophagales</taxon>
        <taxon>Chitinophagaceae</taxon>
        <taxon>Chitinophaga</taxon>
    </lineage>
</organism>
<keyword evidence="12" id="KW-0732">Signal</keyword>
<accession>A0A5C6LNK9</accession>
<evidence type="ECO:0000256" key="10">
    <source>
        <dbReference type="ARBA" id="ARBA00022833"/>
    </source>
</evidence>
<evidence type="ECO:0000256" key="11">
    <source>
        <dbReference type="ARBA" id="ARBA00023049"/>
    </source>
</evidence>
<name>A0A5C6LNK9_9BACT</name>
<dbReference type="PANTHER" id="PTHR11533:SF174">
    <property type="entry name" value="PUROMYCIN-SENSITIVE AMINOPEPTIDASE-RELATED"/>
    <property type="match status" value="1"/>
</dbReference>
<dbReference type="Pfam" id="PF17900">
    <property type="entry name" value="Peptidase_M1_N"/>
    <property type="match status" value="1"/>
</dbReference>
<dbReference type="AlphaFoldDB" id="A0A5C6LNK9"/>
<dbReference type="InterPro" id="IPR014782">
    <property type="entry name" value="Peptidase_M1_dom"/>
</dbReference>
<feature type="signal peptide" evidence="12">
    <location>
        <begin position="1"/>
        <end position="26"/>
    </location>
</feature>
<evidence type="ECO:0000256" key="7">
    <source>
        <dbReference type="ARBA" id="ARBA00022670"/>
    </source>
</evidence>
<dbReference type="Gene3D" id="1.10.390.10">
    <property type="entry name" value="Neutral Protease Domain 2"/>
    <property type="match status" value="1"/>
</dbReference>
<keyword evidence="7" id="KW-0645">Protease</keyword>
<feature type="chain" id="PRO_5023020516" description="Aminopeptidase N" evidence="12">
    <location>
        <begin position="27"/>
        <end position="834"/>
    </location>
</feature>
<evidence type="ECO:0000256" key="5">
    <source>
        <dbReference type="ARBA" id="ARBA00015611"/>
    </source>
</evidence>
<feature type="domain" description="Peptidase M1 membrane alanine aminopeptidase" evidence="13">
    <location>
        <begin position="267"/>
        <end position="474"/>
    </location>
</feature>
<sequence length="834" mass="94252">MGLLTNVCRSAVLAACLQVYRLSAVAFPADAPPEYARLVHTRLDISFDYPQHLVHGKAWITLQAALPRQDSLILDAKSMDVTTVTLQKGKASLPLPYKSTGTQLLIKLDRSYGKDEQYTVHIAYTAKPDALTGGVAGPVQTTKGIYFIPAGNDKDGPLFQVWTQGETSGASSWFPTIDKPDQRSTSEISITVPAKYRSLSNGVLKDQQEQADGTRTDIWSMTSPHAPYLFMLAVGKFDVVHDNWNGVPVDYYMEPEYSTYAKQIFGATPKMLSFFSEKLGYKYPWPGYAQIVVKDYFSGGMENTTATLFGDLLRRNPRALLGDEDAKWIIPHELFHQWFGDLVTCEEWSQLALNESFANFGEVLWGEYAYGKDAAHHHSYESMLKYFQQQKEGHDHPLIYKTYKDETELFDAVTYEKGGNILSMLRDLVGEDKFFAALRSYLSENAFKAVDAEDLRTAFEKASGNDLKWFWDQWFYRDGFPVLDISYEYNDVAGTVAIKIDQQQKGDIFTLPLKVDLYTNGKRTTQDIKVNSRSQVFTLSYPDKNTRPALVNVDAGKHLICKKTDRKSLEAFLYQYKYAGNYLDRREALKACVQAQDTSALARAFLRTALHDANDGLRKIAVQYTDLENTDTRKAYAGTIDSLARYDAEPLVRQAAVKALRSLKDPAYKQLFVQSLKDSSYNVVASALIGLNKLDKQLAAQQLTPFLEDNEMASTILDIYLGNEDPKDNQAFLSIVSRQRDRQKQDYLVKYLRYLSTLNDVEAIDYGLKQFQQIAASIDDQLMDKKGMLGNLELLAGFKMDLLKKTASKKERSSLEKQVASIQQTIHDFSINMD</sequence>
<dbReference type="InterPro" id="IPR045357">
    <property type="entry name" value="Aminopeptidase_N-like_N"/>
</dbReference>
<dbReference type="InterPro" id="IPR027268">
    <property type="entry name" value="Peptidase_M4/M1_CTD_sf"/>
</dbReference>
<dbReference type="GO" id="GO:0008270">
    <property type="term" value="F:zinc ion binding"/>
    <property type="evidence" value="ECO:0007669"/>
    <property type="project" value="InterPro"/>
</dbReference>
<dbReference type="Pfam" id="PF01433">
    <property type="entry name" value="Peptidase_M1"/>
    <property type="match status" value="1"/>
</dbReference>